<keyword evidence="1" id="KW-0472">Membrane</keyword>
<keyword evidence="1" id="KW-0812">Transmembrane</keyword>
<feature type="transmembrane region" description="Helical" evidence="1">
    <location>
        <begin position="12"/>
        <end position="31"/>
    </location>
</feature>
<evidence type="ECO:0000313" key="3">
    <source>
        <dbReference type="Proteomes" id="UP000184127"/>
    </source>
</evidence>
<name>A0A1M4XGA1_9THEO</name>
<sequence>MNKKLVTKESILISLVILLIAVIAVISLMGLQSKNKNDEINEIKKLIWNVEEMEATVCILPEAYTSSPDKDVPPEVEDAMYKRIVEEAKKYYSAKSGILADRIQILQKGVKAEINSKNYRDKSSIIKKIDFITIDVNGDTATVIADVTEQVTAVGLVPQGIDINKYKTNNKKEEMKPEMKAKLEEDIKNAPQKLVTFTPQGTMRFYYNLAKEDGVWKITSRRGDYLPGQGP</sequence>
<evidence type="ECO:0000256" key="1">
    <source>
        <dbReference type="SAM" id="Phobius"/>
    </source>
</evidence>
<accession>A0A1M4XGA1</accession>
<evidence type="ECO:0000313" key="2">
    <source>
        <dbReference type="EMBL" id="SHE92461.1"/>
    </source>
</evidence>
<organism evidence="2 3">
    <name type="scientific">Thermoanaerobacter uzonensis DSM 18761</name>
    <dbReference type="NCBI Taxonomy" id="1123369"/>
    <lineage>
        <taxon>Bacteria</taxon>
        <taxon>Bacillati</taxon>
        <taxon>Bacillota</taxon>
        <taxon>Clostridia</taxon>
        <taxon>Thermoanaerobacterales</taxon>
        <taxon>Thermoanaerobacteraceae</taxon>
        <taxon>Thermoanaerobacter</taxon>
    </lineage>
</organism>
<keyword evidence="1" id="KW-1133">Transmembrane helix</keyword>
<gene>
    <name evidence="2" type="ORF">SAMN02745195_01452</name>
</gene>
<dbReference type="EMBL" id="FQUR01000011">
    <property type="protein sequence ID" value="SHE92461.1"/>
    <property type="molecule type" value="Genomic_DNA"/>
</dbReference>
<dbReference type="RefSeq" id="WP_234949244.1">
    <property type="nucleotide sequence ID" value="NZ_FQUR01000011.1"/>
</dbReference>
<keyword evidence="3" id="KW-1185">Reference proteome</keyword>
<dbReference type="AlphaFoldDB" id="A0A1M4XGA1"/>
<dbReference type="Proteomes" id="UP000184127">
    <property type="component" value="Unassembled WGS sequence"/>
</dbReference>
<proteinExistence type="predicted"/>
<reference evidence="3" key="1">
    <citation type="submission" date="2016-11" db="EMBL/GenBank/DDBJ databases">
        <authorList>
            <person name="Varghese N."/>
            <person name="Submissions S."/>
        </authorList>
    </citation>
    <scope>NUCLEOTIDE SEQUENCE [LARGE SCALE GENOMIC DNA]</scope>
    <source>
        <strain evidence="3">DSM 18761</strain>
    </source>
</reference>
<protein>
    <submittedName>
        <fullName evidence="2">Uncharacterized protein</fullName>
    </submittedName>
</protein>